<dbReference type="PANTHER" id="PTHR46331:SF2">
    <property type="entry name" value="VALACYCLOVIR HYDROLASE"/>
    <property type="match status" value="1"/>
</dbReference>
<accession>A0A2A6LVH0</accession>
<dbReference type="InterPro" id="IPR000073">
    <property type="entry name" value="AB_hydrolase_1"/>
</dbReference>
<dbReference type="PANTHER" id="PTHR46331">
    <property type="entry name" value="VALACYCLOVIR HYDROLASE"/>
    <property type="match status" value="1"/>
</dbReference>
<evidence type="ECO:0000313" key="3">
    <source>
        <dbReference type="Proteomes" id="UP000220353"/>
    </source>
</evidence>
<dbReference type="SUPFAM" id="SSF53474">
    <property type="entry name" value="alpha/beta-Hydrolases"/>
    <property type="match status" value="1"/>
</dbReference>
<feature type="domain" description="AB hydrolase-1" evidence="1">
    <location>
        <begin position="64"/>
        <end position="162"/>
    </location>
</feature>
<keyword evidence="2" id="KW-0378">Hydrolase</keyword>
<evidence type="ECO:0000259" key="1">
    <source>
        <dbReference type="Pfam" id="PF00561"/>
    </source>
</evidence>
<dbReference type="EMBL" id="NWTC01000015">
    <property type="protein sequence ID" value="PDT46202.1"/>
    <property type="molecule type" value="Genomic_DNA"/>
</dbReference>
<organism evidence="2 3">
    <name type="scientific">Rhizobium fredii</name>
    <name type="common">Sinorhizobium fredii</name>
    <dbReference type="NCBI Taxonomy" id="380"/>
    <lineage>
        <taxon>Bacteria</taxon>
        <taxon>Pseudomonadati</taxon>
        <taxon>Pseudomonadota</taxon>
        <taxon>Alphaproteobacteria</taxon>
        <taxon>Hyphomicrobiales</taxon>
        <taxon>Rhizobiaceae</taxon>
        <taxon>Sinorhizobium/Ensifer group</taxon>
        <taxon>Sinorhizobium</taxon>
    </lineage>
</organism>
<dbReference type="InterPro" id="IPR029058">
    <property type="entry name" value="AB_hydrolase_fold"/>
</dbReference>
<reference evidence="2 3" key="1">
    <citation type="submission" date="2017-09" db="EMBL/GenBank/DDBJ databases">
        <title>Comparative genomics of rhizobia isolated from Phaseolus vulgaris in China.</title>
        <authorList>
            <person name="Tong W."/>
        </authorList>
    </citation>
    <scope>NUCLEOTIDE SEQUENCE [LARGE SCALE GENOMIC DNA]</scope>
    <source>
        <strain evidence="2 3">PCH1</strain>
    </source>
</reference>
<dbReference type="PRINTS" id="PR00111">
    <property type="entry name" value="ABHYDROLASE"/>
</dbReference>
<name>A0A2A6LVH0_RHIFR</name>
<dbReference type="RefSeq" id="WP_037430069.1">
    <property type="nucleotide sequence ID" value="NZ_JAZHFI010000002.1"/>
</dbReference>
<dbReference type="GO" id="GO:0017171">
    <property type="term" value="F:serine hydrolase activity"/>
    <property type="evidence" value="ECO:0007669"/>
    <property type="project" value="TreeGrafter"/>
</dbReference>
<sequence>MNNFGIVVCFCLAFICNLSRPLAADRWTEFPQPPAMPMAVRSGTAPVNGIEMYYAIYGSAAGTPILLIHGGLGYADIWANQVADLSREHTVIVADSRGHGRSTRTSAPYAYDLMASDYVALLNYLKVGQVALVGWSDGGIIGLDIAMKHPERLTKLFAHAANTKTDGFNHGFDKTMTWLAYVEHCKDVYKRISPTHDEYDAFLTEMNAMWTSQPNWSDDELKTITVPTAIVFGDHDEAIDRGHTEYIAQTVPGAKLVILEKVSHFAMLQDPQGYTAAIRAFLEAPE</sequence>
<dbReference type="Proteomes" id="UP000220353">
    <property type="component" value="Unassembled WGS sequence"/>
</dbReference>
<evidence type="ECO:0000313" key="2">
    <source>
        <dbReference type="EMBL" id="PDT46202.1"/>
    </source>
</evidence>
<protein>
    <submittedName>
        <fullName evidence="2">Alpha/beta hydrolase</fullName>
    </submittedName>
</protein>
<comment type="caution">
    <text evidence="2">The sequence shown here is derived from an EMBL/GenBank/DDBJ whole genome shotgun (WGS) entry which is preliminary data.</text>
</comment>
<proteinExistence type="predicted"/>
<dbReference type="AlphaFoldDB" id="A0A2A6LVH0"/>
<gene>
    <name evidence="2" type="ORF">CO661_19835</name>
</gene>
<dbReference type="Pfam" id="PF00561">
    <property type="entry name" value="Abhydrolase_1"/>
    <property type="match status" value="1"/>
</dbReference>
<dbReference type="Gene3D" id="3.40.50.1820">
    <property type="entry name" value="alpha/beta hydrolase"/>
    <property type="match status" value="1"/>
</dbReference>